<evidence type="ECO:0000259" key="3">
    <source>
        <dbReference type="Pfam" id="PF00171"/>
    </source>
</evidence>
<keyword evidence="2" id="KW-0175">Coiled coil</keyword>
<dbReference type="InterPro" id="IPR016163">
    <property type="entry name" value="Ald_DH_C"/>
</dbReference>
<dbReference type="InterPro" id="IPR015590">
    <property type="entry name" value="Aldehyde_DH_dom"/>
</dbReference>
<dbReference type="Gene3D" id="3.40.309.10">
    <property type="entry name" value="Aldehyde Dehydrogenase, Chain A, domain 2"/>
    <property type="match status" value="1"/>
</dbReference>
<keyword evidence="5" id="KW-1185">Reference proteome</keyword>
<comment type="caution">
    <text evidence="4">The sequence shown here is derived from an EMBL/GenBank/DDBJ whole genome shotgun (WGS) entry which is preliminary data.</text>
</comment>
<organism evidence="4 5">
    <name type="scientific">Dasania phycosphaerae</name>
    <dbReference type="NCBI Taxonomy" id="2950436"/>
    <lineage>
        <taxon>Bacteria</taxon>
        <taxon>Pseudomonadati</taxon>
        <taxon>Pseudomonadota</taxon>
        <taxon>Gammaproteobacteria</taxon>
        <taxon>Cellvibrionales</taxon>
        <taxon>Spongiibacteraceae</taxon>
        <taxon>Dasania</taxon>
    </lineage>
</organism>
<reference evidence="4 5" key="1">
    <citation type="submission" date="2022-12" db="EMBL/GenBank/DDBJ databases">
        <title>Dasania phycosphaerae sp. nov., isolated from particulate material of the south coast of Korea.</title>
        <authorList>
            <person name="Jiang Y."/>
        </authorList>
    </citation>
    <scope>NUCLEOTIDE SEQUENCE [LARGE SCALE GENOMIC DNA]</scope>
    <source>
        <strain evidence="4 5">GY-19</strain>
    </source>
</reference>
<feature type="domain" description="Aldehyde dehydrogenase" evidence="3">
    <location>
        <begin position="9"/>
        <end position="271"/>
    </location>
</feature>
<accession>A0A9J6RME1</accession>
<dbReference type="Proteomes" id="UP001069090">
    <property type="component" value="Unassembled WGS sequence"/>
</dbReference>
<evidence type="ECO:0000313" key="4">
    <source>
        <dbReference type="EMBL" id="MCZ0865683.1"/>
    </source>
</evidence>
<dbReference type="Pfam" id="PF00171">
    <property type="entry name" value="Aldedh"/>
    <property type="match status" value="1"/>
</dbReference>
<dbReference type="AlphaFoldDB" id="A0A9J6RME1"/>
<feature type="coiled-coil region" evidence="2">
    <location>
        <begin position="6"/>
        <end position="33"/>
    </location>
</feature>
<dbReference type="RefSeq" id="WP_258331827.1">
    <property type="nucleotide sequence ID" value="NZ_JAPTGG010000008.1"/>
</dbReference>
<dbReference type="InterPro" id="IPR016162">
    <property type="entry name" value="Ald_DH_N"/>
</dbReference>
<keyword evidence="1" id="KW-0560">Oxidoreductase</keyword>
<evidence type="ECO:0000256" key="1">
    <source>
        <dbReference type="ARBA" id="ARBA00023002"/>
    </source>
</evidence>
<dbReference type="SUPFAM" id="SSF53720">
    <property type="entry name" value="ALDH-like"/>
    <property type="match status" value="1"/>
</dbReference>
<dbReference type="CDD" id="cd07122">
    <property type="entry name" value="ALDH_F20_ACDH"/>
    <property type="match status" value="1"/>
</dbReference>
<evidence type="ECO:0000313" key="5">
    <source>
        <dbReference type="Proteomes" id="UP001069090"/>
    </source>
</evidence>
<dbReference type="PANTHER" id="PTHR11699">
    <property type="entry name" value="ALDEHYDE DEHYDROGENASE-RELATED"/>
    <property type="match status" value="1"/>
</dbReference>
<dbReference type="InterPro" id="IPR016161">
    <property type="entry name" value="Ald_DH/histidinol_DH"/>
</dbReference>
<name>A0A9J6RME1_9GAMM</name>
<sequence length="458" mass="49269">MPLLVIDEETEMIDEMIAKARVAQAEYAKFSQEQVDEIVRAIGKVIYDNAEELARNAVEETRMGNFEDKLVKKLGKSRAIWNSLKGKRSIGIIEEKDENGLVKIAKPVGVVGAVTPTTNPVVTPMCNAMFALKGGNAIIVAPHPRAKKCSAQAVDLMNGEIKRLGGPDNLIQCIREPSIAATNELMQKVDVLVATGGPAMVTAAYSSGKPSFGVGPGNVQVIIDTDVDYNDAAAKVIAGRKFDYGIICSGEQSVIAQKDDYSKVIEAFKANGAHYVEDEATADKLRATIFEDGHIAADVVGQSPQRIAEMAGIEIADDAKIILIKSNGRDDDILRKEKMCPVMVAHEYTDFDNAIAIAQQNLGVEGKGHTCAIHSNNDEHIRQAGIALPVSRLVVNEASSLTAGGSLKNGFAPTTTLGCGSWGNNSISENLNYHHLINVHRIGYVHDKPAPTDDEIWS</sequence>
<gene>
    <name evidence="4" type="ORF">O0V09_10745</name>
</gene>
<dbReference type="GO" id="GO:0016620">
    <property type="term" value="F:oxidoreductase activity, acting on the aldehyde or oxo group of donors, NAD or NADP as acceptor"/>
    <property type="evidence" value="ECO:0007669"/>
    <property type="project" value="InterPro"/>
</dbReference>
<protein>
    <submittedName>
        <fullName evidence="4">Aldehyde dehydrogenase family protein</fullName>
    </submittedName>
</protein>
<proteinExistence type="predicted"/>
<evidence type="ECO:0000256" key="2">
    <source>
        <dbReference type="SAM" id="Coils"/>
    </source>
</evidence>
<dbReference type="EMBL" id="JAPTGG010000008">
    <property type="protein sequence ID" value="MCZ0865683.1"/>
    <property type="molecule type" value="Genomic_DNA"/>
</dbReference>
<dbReference type="Gene3D" id="3.40.605.10">
    <property type="entry name" value="Aldehyde Dehydrogenase, Chain A, domain 1"/>
    <property type="match status" value="1"/>
</dbReference>